<organism evidence="4 5">
    <name type="scientific">Porites evermanni</name>
    <dbReference type="NCBI Taxonomy" id="104178"/>
    <lineage>
        <taxon>Eukaryota</taxon>
        <taxon>Metazoa</taxon>
        <taxon>Cnidaria</taxon>
        <taxon>Anthozoa</taxon>
        <taxon>Hexacorallia</taxon>
        <taxon>Scleractinia</taxon>
        <taxon>Fungiina</taxon>
        <taxon>Poritidae</taxon>
        <taxon>Porites</taxon>
    </lineage>
</organism>
<dbReference type="PANTHER" id="PTHR36812:SF9">
    <property type="entry name" value="MYB-LIKE PROTEIN X ISOFORM X1"/>
    <property type="match status" value="1"/>
</dbReference>
<feature type="coiled-coil region" evidence="1">
    <location>
        <begin position="560"/>
        <end position="675"/>
    </location>
</feature>
<reference evidence="4 5" key="1">
    <citation type="submission" date="2022-05" db="EMBL/GenBank/DDBJ databases">
        <authorList>
            <consortium name="Genoscope - CEA"/>
            <person name="William W."/>
        </authorList>
    </citation>
    <scope>NUCLEOTIDE SEQUENCE [LARGE SCALE GENOMIC DNA]</scope>
</reference>
<keyword evidence="5" id="KW-1185">Reference proteome</keyword>
<sequence length="1283" mass="148574">KKQLQNSEDDSEELAKRSSIFDRYPEAFVEAVRGTPIPVPDEKGSFLADHYAAFTGIGLSAMLGFGTDFESGFLPAAGQMRLTAIQKAQMKRQRDRLVEELNSVLERVRLTMDEFHTAEAELEVSESPCPEYEAEEEERKEQDRKMEKRKRIARRKKRHESQQVEEMEEHEEKEDEDEDEDDDDEDEDDEDEDDEDEDDEDDDEDDEDDDGKNDEDSNGQTMPGQAKRKVSKKMLVRRAKRRRVLKGIASYLELCIEREDIMRQMQSWIESTADEELSNPARIYLFSPELLLEDLPSGIASEMHGLGKALVRLKVIADSLGIGESKLEEDLPDEGTERQQAKPRGPRTKIIYNVEELDNEDNWSQAEADVVKTLEQATKVIPVRKIRLNVDHARKQFLLMAQLTAKRNQVIHELDSQAIDLEGEVVKARRQNEELRKNNKKTKVKAEKFQYQCEDLQTKLSEQQKITNELNEKLDEYKKKESYGLYKSSSESIGSLRESGESVSVISLVEKPSQQLAPTGEKFIIKTPKSSKVQVVVASDASNATTQEAKQPSLTTNLNSEEANKEINKLKESLQRVEDELKIEKEKSAAFEVEFTSLQSDKVRVEQERSELEIQLEDVKRENERAMEELTQKLEDGERENKRLTGEIECNEEMIKYQEERLGQFMEEIQCLEERMMSFPPTPATMSVASMAGAPRRERRKTSLQLGLEPQTARQMMAKVKQQYESELQSLKDHMAKENQRHQAEIRRYEHDHKKDVQNIHREALLLLRALNRFKDCVATLLDREHLGQEAHAIRSHAPLPLDENFGDTRQMLARMAILSNEMLISVELHLSRALMSKRLELKDTNLGKMEYQPDPALGRKMKDYGSMQTGKMKGTREEFQGQQLEFLVWRLLEEGRRQDVMERFRELLSQIATHEKQLESAKKTGEESVKKKDAQMKRVLRREAEVKRKVDEQKTIIKNLASIWKSRRIGQKYIRRKDQQRNLQLLEEAMKANEISQELYESTTKLIKEAMDFPRKRFIEMVKNYVHFRRVKEIQENVQRMKTETNVNERVLLSMKEMEERMMKQKEAWGLKKEQFIKTRAEILEQLYRVLTRVHEETGILLTKPIDLIPRLDEIKEDVKEINEADIKEASNIPKERAKLRKAQLQAQAAVKEKPLSPVDGTSVMCEANQGTTWKVMSTFPPAMVTTPKLLDLDINRNRLAAQDILARLSHGALDAKSVSLPPSSFFPSLYGYYKRPDDGIRKTRSEAAPKRKNIVKTFRSKVRFLPPIATLYPEDEQEGTS</sequence>
<feature type="coiled-coil region" evidence="1">
    <location>
        <begin position="721"/>
        <end position="752"/>
    </location>
</feature>
<feature type="coiled-coil region" evidence="1">
    <location>
        <begin position="898"/>
        <end position="925"/>
    </location>
</feature>
<evidence type="ECO:0000259" key="3">
    <source>
        <dbReference type="Pfam" id="PF20865"/>
    </source>
</evidence>
<keyword evidence="1" id="KW-0175">Coiled coil</keyword>
<accession>A0ABN8MHN4</accession>
<evidence type="ECO:0000313" key="5">
    <source>
        <dbReference type="Proteomes" id="UP001159427"/>
    </source>
</evidence>
<feature type="domain" description="FAM186A/B C-terminal" evidence="3">
    <location>
        <begin position="977"/>
        <end position="1148"/>
    </location>
</feature>
<dbReference type="Proteomes" id="UP001159427">
    <property type="component" value="Unassembled WGS sequence"/>
</dbReference>
<evidence type="ECO:0000313" key="4">
    <source>
        <dbReference type="EMBL" id="CAH3027489.1"/>
    </source>
</evidence>
<feature type="non-terminal residue" evidence="4">
    <location>
        <position position="1"/>
    </location>
</feature>
<gene>
    <name evidence="4" type="ORF">PEVE_00031692</name>
</gene>
<protein>
    <recommendedName>
        <fullName evidence="3">FAM186A/B C-terminal domain-containing protein</fullName>
    </recommendedName>
</protein>
<name>A0ABN8MHN4_9CNID</name>
<comment type="caution">
    <text evidence="4">The sequence shown here is derived from an EMBL/GenBank/DDBJ whole genome shotgun (WGS) entry which is preliminary data.</text>
</comment>
<feature type="region of interest" description="Disordered" evidence="2">
    <location>
        <begin position="119"/>
        <end position="234"/>
    </location>
</feature>
<proteinExistence type="predicted"/>
<evidence type="ECO:0000256" key="1">
    <source>
        <dbReference type="SAM" id="Coils"/>
    </source>
</evidence>
<dbReference type="PANTHER" id="PTHR36812">
    <property type="entry name" value="NEUROFILAMENT TRIPLET M PROTEIN-LIKE PROTEIN"/>
    <property type="match status" value="1"/>
</dbReference>
<dbReference type="EMBL" id="CALNXI010000456">
    <property type="protein sequence ID" value="CAH3027489.1"/>
    <property type="molecule type" value="Genomic_DNA"/>
</dbReference>
<feature type="compositionally biased region" description="Basic residues" evidence="2">
    <location>
        <begin position="147"/>
        <end position="159"/>
    </location>
</feature>
<feature type="compositionally biased region" description="Acidic residues" evidence="2">
    <location>
        <begin position="163"/>
        <end position="217"/>
    </location>
</feature>
<evidence type="ECO:0000256" key="2">
    <source>
        <dbReference type="SAM" id="MobiDB-lite"/>
    </source>
</evidence>
<feature type="compositionally biased region" description="Basic and acidic residues" evidence="2">
    <location>
        <begin position="137"/>
        <end position="146"/>
    </location>
</feature>
<feature type="coiled-coil region" evidence="1">
    <location>
        <begin position="411"/>
        <end position="480"/>
    </location>
</feature>
<dbReference type="Pfam" id="PF20865">
    <property type="entry name" value="FAM186A-B_C"/>
    <property type="match status" value="1"/>
</dbReference>
<dbReference type="InterPro" id="IPR049146">
    <property type="entry name" value="FAM186A_B_C"/>
</dbReference>